<evidence type="ECO:0008006" key="4">
    <source>
        <dbReference type="Google" id="ProtNLM"/>
    </source>
</evidence>
<name>A0A1W7CVR3_9ACTN</name>
<dbReference type="EMBL" id="CP021121">
    <property type="protein sequence ID" value="ARQ68759.1"/>
    <property type="molecule type" value="Genomic_DNA"/>
</dbReference>
<dbReference type="RefSeq" id="WP_086158265.1">
    <property type="nucleotide sequence ID" value="NZ_CP021121.1"/>
</dbReference>
<evidence type="ECO:0000313" key="2">
    <source>
        <dbReference type="EMBL" id="ARQ68759.1"/>
    </source>
</evidence>
<keyword evidence="1" id="KW-0732">Signal</keyword>
<keyword evidence="3" id="KW-1185">Reference proteome</keyword>
<dbReference type="Proteomes" id="UP000194218">
    <property type="component" value="Chromosome"/>
</dbReference>
<feature type="chain" id="PRO_5038698548" description="Secreted protein" evidence="1">
    <location>
        <begin position="27"/>
        <end position="136"/>
    </location>
</feature>
<accession>A0A1W7CVR3</accession>
<gene>
    <name evidence="2" type="ORF">CAG99_07725</name>
</gene>
<dbReference type="AlphaFoldDB" id="A0A1W7CVR3"/>
<protein>
    <recommendedName>
        <fullName evidence="4">Secreted protein</fullName>
    </recommendedName>
</protein>
<evidence type="ECO:0000313" key="3">
    <source>
        <dbReference type="Proteomes" id="UP000194218"/>
    </source>
</evidence>
<evidence type="ECO:0000256" key="1">
    <source>
        <dbReference type="SAM" id="SignalP"/>
    </source>
</evidence>
<reference evidence="2 3" key="1">
    <citation type="submission" date="2017-05" db="EMBL/GenBank/DDBJ databases">
        <title>Complete genome sequence of Streptomyces sp. SCSIO 03032 revealed the diverse biosynthetic pathways for its bioactive secondary metabolites.</title>
        <authorList>
            <person name="Ma L."/>
            <person name="Zhu Y."/>
            <person name="Zhang W."/>
            <person name="Zhang G."/>
            <person name="Tian X."/>
            <person name="Zhang S."/>
            <person name="Zhang C."/>
        </authorList>
    </citation>
    <scope>NUCLEOTIDE SEQUENCE [LARGE SCALE GENOMIC DNA]</scope>
    <source>
        <strain evidence="2 3">SCSIO 03032</strain>
    </source>
</reference>
<feature type="signal peptide" evidence="1">
    <location>
        <begin position="1"/>
        <end position="26"/>
    </location>
</feature>
<proteinExistence type="predicted"/>
<dbReference type="KEGG" id="smao:CAG99_07725"/>
<organism evidence="2 3">
    <name type="scientific">Streptomyces marincola</name>
    <dbReference type="NCBI Taxonomy" id="2878388"/>
    <lineage>
        <taxon>Bacteria</taxon>
        <taxon>Bacillati</taxon>
        <taxon>Actinomycetota</taxon>
        <taxon>Actinomycetes</taxon>
        <taxon>Kitasatosporales</taxon>
        <taxon>Streptomycetaceae</taxon>
        <taxon>Streptomyces</taxon>
    </lineage>
</organism>
<dbReference type="OrthoDB" id="9856145at2"/>
<sequence length="136" mass="13902">MSHPLTRRFTKAALLLVAGTAPVVGAAGQAAAAPLPQTPDLTGLVAPEHLGVEETLNHTVGDVTGVAERVAGPTVREVAPVVVPLVHDTARETGRTTAGLGMSLAHKAAQIGPTPTELQRMLPSTEDPSMALITLP</sequence>